<name>A7S9Y1_NEMVE</name>
<keyword evidence="2" id="KW-0812">Transmembrane</keyword>
<dbReference type="PROSITE" id="PS50268">
    <property type="entry name" value="CADHERIN_2"/>
    <property type="match status" value="2"/>
</dbReference>
<dbReference type="GO" id="GO:0007156">
    <property type="term" value="P:homophilic cell adhesion via plasma membrane adhesion molecules"/>
    <property type="evidence" value="ECO:0007669"/>
    <property type="project" value="InterPro"/>
</dbReference>
<evidence type="ECO:0000256" key="2">
    <source>
        <dbReference type="ARBA" id="ARBA00022692"/>
    </source>
</evidence>
<dbReference type="InterPro" id="IPR015919">
    <property type="entry name" value="Cadherin-like_sf"/>
</dbReference>
<dbReference type="Pfam" id="PF00028">
    <property type="entry name" value="Cadherin"/>
    <property type="match status" value="2"/>
</dbReference>
<keyword evidence="4 7" id="KW-0106">Calcium</keyword>
<evidence type="ECO:0000256" key="6">
    <source>
        <dbReference type="ARBA" id="ARBA00023136"/>
    </source>
</evidence>
<dbReference type="InterPro" id="IPR002126">
    <property type="entry name" value="Cadherin-like_dom"/>
</dbReference>
<protein>
    <recommendedName>
        <fullName evidence="8">Cadherin domain-containing protein</fullName>
    </recommendedName>
</protein>
<sequence>TVTTALVITVTNRNDAPAFSNAPYSASVAENNAGSAVYTVSATDEDSGDTMTYFISGTGSGDFSIDSSTGVVTLARALNYEDTTYYSLSILVLDGKGESDSTNLNITVTDANDAPVFLSTPYAAHISEGVAIGTNVLKATATDQDTSDTLTYALTGTNSAHFAVSSTGMISTAHVLDRES</sequence>
<comment type="subcellular location">
    <subcellularLocation>
        <location evidence="1">Membrane</location>
    </subcellularLocation>
</comment>
<evidence type="ECO:0000256" key="4">
    <source>
        <dbReference type="ARBA" id="ARBA00022837"/>
    </source>
</evidence>
<dbReference type="SMART" id="SM00112">
    <property type="entry name" value="CA"/>
    <property type="match status" value="1"/>
</dbReference>
<dbReference type="EMBL" id="DS469606">
    <property type="protein sequence ID" value="EDO39461.1"/>
    <property type="molecule type" value="Genomic_DNA"/>
</dbReference>
<proteinExistence type="predicted"/>
<dbReference type="PANTHER" id="PTHR24026">
    <property type="entry name" value="FAT ATYPICAL CADHERIN-RELATED"/>
    <property type="match status" value="1"/>
</dbReference>
<dbReference type="CDD" id="cd11304">
    <property type="entry name" value="Cadherin_repeat"/>
    <property type="match status" value="2"/>
</dbReference>
<dbReference type="AlphaFoldDB" id="A7S9Y1"/>
<dbReference type="GO" id="GO:0005509">
    <property type="term" value="F:calcium ion binding"/>
    <property type="evidence" value="ECO:0007669"/>
    <property type="project" value="UniProtKB-UniRule"/>
</dbReference>
<dbReference type="FunFam" id="2.60.40.60:FF:000020">
    <property type="entry name" value="Dachsous cadherin-related 1b"/>
    <property type="match status" value="1"/>
</dbReference>
<dbReference type="STRING" id="45351.A7S9Y1"/>
<feature type="domain" description="Cadherin" evidence="8">
    <location>
        <begin position="20"/>
        <end position="117"/>
    </location>
</feature>
<evidence type="ECO:0000256" key="1">
    <source>
        <dbReference type="ARBA" id="ARBA00004370"/>
    </source>
</evidence>
<dbReference type="eggNOG" id="KOG4289">
    <property type="taxonomic scope" value="Eukaryota"/>
</dbReference>
<dbReference type="PRINTS" id="PR00205">
    <property type="entry name" value="CADHERIN"/>
</dbReference>
<dbReference type="Proteomes" id="UP000001593">
    <property type="component" value="Unassembled WGS sequence"/>
</dbReference>
<dbReference type="PANTHER" id="PTHR24026:SF126">
    <property type="entry name" value="PROTOCADHERIN FAT 4"/>
    <property type="match status" value="1"/>
</dbReference>
<dbReference type="HOGENOM" id="CLU_1499986_0_0_1"/>
<keyword evidence="6" id="KW-0472">Membrane</keyword>
<evidence type="ECO:0000313" key="9">
    <source>
        <dbReference type="EMBL" id="EDO39461.1"/>
    </source>
</evidence>
<gene>
    <name evidence="9" type="ORF">NEMVEDRAFT_v1g110347</name>
</gene>
<dbReference type="OMA" id="YACANDE"/>
<dbReference type="InParanoid" id="A7S9Y1"/>
<evidence type="ECO:0000313" key="10">
    <source>
        <dbReference type="Proteomes" id="UP000001593"/>
    </source>
</evidence>
<reference evidence="9 10" key="1">
    <citation type="journal article" date="2007" name="Science">
        <title>Sea anemone genome reveals ancestral eumetazoan gene repertoire and genomic organization.</title>
        <authorList>
            <person name="Putnam N.H."/>
            <person name="Srivastava M."/>
            <person name="Hellsten U."/>
            <person name="Dirks B."/>
            <person name="Chapman J."/>
            <person name="Salamov A."/>
            <person name="Terry A."/>
            <person name="Shapiro H."/>
            <person name="Lindquist E."/>
            <person name="Kapitonov V.V."/>
            <person name="Jurka J."/>
            <person name="Genikhovich G."/>
            <person name="Grigoriev I.V."/>
            <person name="Lucas S.M."/>
            <person name="Steele R.E."/>
            <person name="Finnerty J.R."/>
            <person name="Technau U."/>
            <person name="Martindale M.Q."/>
            <person name="Rokhsar D.S."/>
        </authorList>
    </citation>
    <scope>NUCLEOTIDE SEQUENCE [LARGE SCALE GENOMIC DNA]</scope>
    <source>
        <strain evidence="10">CH2 X CH6</strain>
    </source>
</reference>
<evidence type="ECO:0000256" key="7">
    <source>
        <dbReference type="PROSITE-ProRule" id="PRU00043"/>
    </source>
</evidence>
<keyword evidence="5" id="KW-1133">Transmembrane helix</keyword>
<organism evidence="9 10">
    <name type="scientific">Nematostella vectensis</name>
    <name type="common">Starlet sea anemone</name>
    <dbReference type="NCBI Taxonomy" id="45351"/>
    <lineage>
        <taxon>Eukaryota</taxon>
        <taxon>Metazoa</taxon>
        <taxon>Cnidaria</taxon>
        <taxon>Anthozoa</taxon>
        <taxon>Hexacorallia</taxon>
        <taxon>Actiniaria</taxon>
        <taxon>Edwardsiidae</taxon>
        <taxon>Nematostella</taxon>
    </lineage>
</organism>
<feature type="non-terminal residue" evidence="9">
    <location>
        <position position="180"/>
    </location>
</feature>
<dbReference type="GO" id="GO:0005886">
    <property type="term" value="C:plasma membrane"/>
    <property type="evidence" value="ECO:0007669"/>
    <property type="project" value="UniProtKB-SubCell"/>
</dbReference>
<keyword evidence="3" id="KW-0677">Repeat</keyword>
<evidence type="ECO:0000259" key="8">
    <source>
        <dbReference type="PROSITE" id="PS50268"/>
    </source>
</evidence>
<feature type="non-terminal residue" evidence="9">
    <location>
        <position position="1"/>
    </location>
</feature>
<keyword evidence="10" id="KW-1185">Reference proteome</keyword>
<evidence type="ECO:0000256" key="5">
    <source>
        <dbReference type="ARBA" id="ARBA00022989"/>
    </source>
</evidence>
<dbReference type="FunFam" id="2.60.40.60:FF:000827">
    <property type="entry name" value="Predicted protein"/>
    <property type="match status" value="1"/>
</dbReference>
<evidence type="ECO:0000256" key="3">
    <source>
        <dbReference type="ARBA" id="ARBA00022737"/>
    </source>
</evidence>
<dbReference type="Gene3D" id="2.60.40.60">
    <property type="entry name" value="Cadherins"/>
    <property type="match status" value="2"/>
</dbReference>
<dbReference type="SUPFAM" id="SSF49313">
    <property type="entry name" value="Cadherin-like"/>
    <property type="match status" value="2"/>
</dbReference>
<accession>A7S9Y1</accession>
<feature type="domain" description="Cadherin" evidence="8">
    <location>
        <begin position="118"/>
        <end position="179"/>
    </location>
</feature>